<dbReference type="InterPro" id="IPR002048">
    <property type="entry name" value="EF_hand_dom"/>
</dbReference>
<evidence type="ECO:0000313" key="6">
    <source>
        <dbReference type="EMBL" id="CAE0619327.1"/>
    </source>
</evidence>
<protein>
    <recommendedName>
        <fullName evidence="5">EF-hand domain-containing protein</fullName>
    </recommendedName>
</protein>
<dbReference type="GO" id="GO:0005509">
    <property type="term" value="F:calcium ion binding"/>
    <property type="evidence" value="ECO:0007669"/>
    <property type="project" value="InterPro"/>
</dbReference>
<reference evidence="6" key="1">
    <citation type="submission" date="2021-01" db="EMBL/GenBank/DDBJ databases">
        <authorList>
            <person name="Corre E."/>
            <person name="Pelletier E."/>
            <person name="Niang G."/>
            <person name="Scheremetjew M."/>
            <person name="Finn R."/>
            <person name="Kale V."/>
            <person name="Holt S."/>
            <person name="Cochrane G."/>
            <person name="Meng A."/>
            <person name="Brown T."/>
            <person name="Cohen L."/>
        </authorList>
    </citation>
    <scope>NUCLEOTIDE SEQUENCE</scope>
    <source>
        <strain evidence="6">CCMP1795</strain>
    </source>
</reference>
<dbReference type="FunFam" id="1.10.238.10:FF:000100">
    <property type="entry name" value="Calmodulin 1"/>
    <property type="match status" value="1"/>
</dbReference>
<feature type="domain" description="EF-hand" evidence="5">
    <location>
        <begin position="1"/>
        <end position="25"/>
    </location>
</feature>
<dbReference type="CDD" id="cd00051">
    <property type="entry name" value="EFh"/>
    <property type="match status" value="2"/>
</dbReference>
<accession>A0A7S3UN03</accession>
<dbReference type="PANTHER" id="PTHR23048">
    <property type="entry name" value="MYOSIN LIGHT CHAIN 1, 3"/>
    <property type="match status" value="1"/>
</dbReference>
<dbReference type="PANTHER" id="PTHR23048:SF53">
    <property type="entry name" value="CALMODULIN"/>
    <property type="match status" value="1"/>
</dbReference>
<dbReference type="Gene3D" id="1.10.238.10">
    <property type="entry name" value="EF-hand"/>
    <property type="match status" value="2"/>
</dbReference>
<dbReference type="Pfam" id="PF13499">
    <property type="entry name" value="EF-hand_7"/>
    <property type="match status" value="2"/>
</dbReference>
<keyword evidence="2" id="KW-0479">Metal-binding</keyword>
<dbReference type="AlphaFoldDB" id="A0A7S3UN03"/>
<dbReference type="EMBL" id="HBIT01009908">
    <property type="protein sequence ID" value="CAE0619327.1"/>
    <property type="molecule type" value="Transcribed_RNA"/>
</dbReference>
<feature type="domain" description="EF-hand" evidence="5">
    <location>
        <begin position="65"/>
        <end position="100"/>
    </location>
</feature>
<evidence type="ECO:0000259" key="5">
    <source>
        <dbReference type="PROSITE" id="PS50222"/>
    </source>
</evidence>
<comment type="similarity">
    <text evidence="1">Belongs to the calmodulin family.</text>
</comment>
<gene>
    <name evidence="6" type="ORF">OMAR00292_LOCUS5116</name>
</gene>
<name>A0A7S3UN03_OXYMA</name>
<dbReference type="InterPro" id="IPR011992">
    <property type="entry name" value="EF-hand-dom_pair"/>
</dbReference>
<organism evidence="6">
    <name type="scientific">Oxyrrhis marina</name>
    <name type="common">Dinoflagellate</name>
    <dbReference type="NCBI Taxonomy" id="2969"/>
    <lineage>
        <taxon>Eukaryota</taxon>
        <taxon>Sar</taxon>
        <taxon>Alveolata</taxon>
        <taxon>Dinophyceae</taxon>
        <taxon>Oxyrrhinales</taxon>
        <taxon>Oxyrrhinaceae</taxon>
        <taxon>Oxyrrhis</taxon>
    </lineage>
</organism>
<dbReference type="PROSITE" id="PS50222">
    <property type="entry name" value="EF_HAND_2"/>
    <property type="match status" value="3"/>
</dbReference>
<dbReference type="PROSITE" id="PS00018">
    <property type="entry name" value="EF_HAND_1"/>
    <property type="match status" value="2"/>
</dbReference>
<dbReference type="SUPFAM" id="SSF47473">
    <property type="entry name" value="EF-hand"/>
    <property type="match status" value="1"/>
</dbReference>
<dbReference type="SMART" id="SM00054">
    <property type="entry name" value="EFh"/>
    <property type="match status" value="4"/>
</dbReference>
<keyword evidence="3" id="KW-0677">Repeat</keyword>
<evidence type="ECO:0000256" key="3">
    <source>
        <dbReference type="ARBA" id="ARBA00022737"/>
    </source>
</evidence>
<dbReference type="GO" id="GO:0016460">
    <property type="term" value="C:myosin II complex"/>
    <property type="evidence" value="ECO:0007669"/>
    <property type="project" value="TreeGrafter"/>
</dbReference>
<sequence length="133" mass="15250">MFDKENDGTITTKELGTVMRALGQNPNEAELQEMINLVDTAEGQMTIDFPEFLSMMARRMKDPGDLENKMKMAFDVFDRNEDKVISPAEYRHVMANLGVKLSDEELDDVIRGYDIDGDGQINYEEFVKRMMAK</sequence>
<evidence type="ECO:0000256" key="2">
    <source>
        <dbReference type="ARBA" id="ARBA00022723"/>
    </source>
</evidence>
<dbReference type="InterPro" id="IPR050230">
    <property type="entry name" value="CALM/Myosin/TropC-like"/>
</dbReference>
<dbReference type="InterPro" id="IPR018247">
    <property type="entry name" value="EF_Hand_1_Ca_BS"/>
</dbReference>
<feature type="domain" description="EF-hand" evidence="5">
    <location>
        <begin position="101"/>
        <end position="133"/>
    </location>
</feature>
<keyword evidence="4" id="KW-0106">Calcium</keyword>
<evidence type="ECO:0000256" key="4">
    <source>
        <dbReference type="ARBA" id="ARBA00022837"/>
    </source>
</evidence>
<evidence type="ECO:0000256" key="1">
    <source>
        <dbReference type="ARBA" id="ARBA00009763"/>
    </source>
</evidence>
<dbReference type="FunFam" id="1.10.238.10:FF:000034">
    <property type="entry name" value="Calmodulin"/>
    <property type="match status" value="1"/>
</dbReference>
<proteinExistence type="inferred from homology"/>